<dbReference type="PANTHER" id="PTHR23076:SF110">
    <property type="entry name" value="INACTIVE ATP-DEPENDENT ZINC METALLOPROTEASE FTSHI 3, CHLOROPLASTIC-RELATED"/>
    <property type="match status" value="1"/>
</dbReference>
<dbReference type="InterPro" id="IPR000642">
    <property type="entry name" value="Peptidase_M41"/>
</dbReference>
<dbReference type="EMBL" id="JACHLK010000002">
    <property type="protein sequence ID" value="MBB6558757.1"/>
    <property type="molecule type" value="Genomic_DNA"/>
</dbReference>
<evidence type="ECO:0000259" key="2">
    <source>
        <dbReference type="SMART" id="SM00382"/>
    </source>
</evidence>
<dbReference type="SMART" id="SM00382">
    <property type="entry name" value="AAA"/>
    <property type="match status" value="1"/>
</dbReference>
<dbReference type="InterPro" id="IPR037219">
    <property type="entry name" value="Peptidase_M41-like"/>
</dbReference>
<keyword evidence="4" id="KW-1185">Reference proteome</keyword>
<dbReference type="Pfam" id="PF00004">
    <property type="entry name" value="AAA"/>
    <property type="match status" value="1"/>
</dbReference>
<dbReference type="PANTHER" id="PTHR23076">
    <property type="entry name" value="METALLOPROTEASE M41 FTSH"/>
    <property type="match status" value="1"/>
</dbReference>
<dbReference type="GO" id="GO:0051301">
    <property type="term" value="P:cell division"/>
    <property type="evidence" value="ECO:0007669"/>
    <property type="project" value="UniProtKB-KW"/>
</dbReference>
<reference evidence="3 4" key="1">
    <citation type="submission" date="2020-08" db="EMBL/GenBank/DDBJ databases">
        <title>Functional genomics of gut bacteria from endangered species of beetles.</title>
        <authorList>
            <person name="Carlos-Shanley C."/>
        </authorList>
    </citation>
    <scope>NUCLEOTIDE SEQUENCE [LARGE SCALE GENOMIC DNA]</scope>
    <source>
        <strain evidence="3 4">S00198</strain>
    </source>
</reference>
<dbReference type="InterPro" id="IPR027417">
    <property type="entry name" value="P-loop_NTPase"/>
</dbReference>
<keyword evidence="3" id="KW-0378">Hydrolase</keyword>
<evidence type="ECO:0000313" key="3">
    <source>
        <dbReference type="EMBL" id="MBB6558757.1"/>
    </source>
</evidence>
<keyword evidence="3" id="KW-0132">Cell division</keyword>
<dbReference type="RefSeq" id="WP_184856181.1">
    <property type="nucleotide sequence ID" value="NZ_JACHLK010000002.1"/>
</dbReference>
<dbReference type="GO" id="GO:0005524">
    <property type="term" value="F:ATP binding"/>
    <property type="evidence" value="ECO:0007669"/>
    <property type="project" value="InterPro"/>
</dbReference>
<dbReference type="GO" id="GO:0016887">
    <property type="term" value="F:ATP hydrolysis activity"/>
    <property type="evidence" value="ECO:0007669"/>
    <property type="project" value="InterPro"/>
</dbReference>
<dbReference type="AlphaFoldDB" id="A0A7X0PBZ0"/>
<dbReference type="EC" id="3.4.24.-" evidence="3"/>
<dbReference type="CDD" id="cd00009">
    <property type="entry name" value="AAA"/>
    <property type="match status" value="1"/>
</dbReference>
<feature type="domain" description="AAA+ ATPase" evidence="2">
    <location>
        <begin position="99"/>
        <end position="231"/>
    </location>
</feature>
<name>A0A7X0PBZ0_9BURK</name>
<evidence type="ECO:0000256" key="1">
    <source>
        <dbReference type="SAM" id="MobiDB-lite"/>
    </source>
</evidence>
<dbReference type="Gene3D" id="3.40.50.300">
    <property type="entry name" value="P-loop containing nucleotide triphosphate hydrolases"/>
    <property type="match status" value="1"/>
</dbReference>
<dbReference type="GO" id="GO:0004176">
    <property type="term" value="F:ATP-dependent peptidase activity"/>
    <property type="evidence" value="ECO:0007669"/>
    <property type="project" value="InterPro"/>
</dbReference>
<dbReference type="SUPFAM" id="SSF52540">
    <property type="entry name" value="P-loop containing nucleoside triphosphate hydrolases"/>
    <property type="match status" value="1"/>
</dbReference>
<gene>
    <name evidence="3" type="ORF">HNP48_001421</name>
</gene>
<dbReference type="InterPro" id="IPR003593">
    <property type="entry name" value="AAA+_ATPase"/>
</dbReference>
<keyword evidence="3" id="KW-0645">Protease</keyword>
<dbReference type="InterPro" id="IPR003959">
    <property type="entry name" value="ATPase_AAA_core"/>
</dbReference>
<organism evidence="3 4">
    <name type="scientific">Acidovorax soli</name>
    <dbReference type="NCBI Taxonomy" id="592050"/>
    <lineage>
        <taxon>Bacteria</taxon>
        <taxon>Pseudomonadati</taxon>
        <taxon>Pseudomonadota</taxon>
        <taxon>Betaproteobacteria</taxon>
        <taxon>Burkholderiales</taxon>
        <taxon>Comamonadaceae</taxon>
        <taxon>Acidovorax</taxon>
    </lineage>
</organism>
<dbReference type="GO" id="GO:0006508">
    <property type="term" value="P:proteolysis"/>
    <property type="evidence" value="ECO:0007669"/>
    <property type="project" value="UniProtKB-KW"/>
</dbReference>
<sequence length="690" mass="75524">MNPFSNDVPPQLRHTLHPTAALAAGGVPTTAPHAAPAPVHAHGGASTGAASAADLGARQQALAQAAAQLKAELVGIDDVIDRVIDAVRAWYVLPQLISRPVIVCLWGLTGTGKTQLTRRLAQLLGYYDRFVEVQMDGFSHGASYRSSTISGMLGDSGITEGAPGILVLDEFQRFRTMDRKGEDVKVERYQDVWTLLSDGRLPPALSALSNIERKLADAHYEAERAEDGDDDRAGKAPYRFQLDAWDAQELKRMLKLQEPLAEIMQWPPAKVQALFTRFQQSHHSWETDYSKLLVFVCGNLDEMYHETAQRVEDCDTDADIFHRLTSKLSLIDVKKALGERFKPEQIARLGNGHVIYPSFSKATYEQLIRNLCARYVDDIAAQCGVRFAIGQDVLDELYANAVFPAQGTRPLFSSVHAIMSANLVNAALWVLQEQLPLSQEFPIHLAPGKRHLLVRGQGPQGPCETTFPVVLELNRLKQRANADFRALLAVHEAGHGLAYCVLFGHAPQEVKINIASFEGGYNSFSSLKATTRQNVLDMMCVGLAGRVAEELVFGEMACTTGAEQDYKQVTADAARYIRNHGFGARLARTDVTVEMDNHVNTDVGPSNDAIEALMQQQYRRAQELLQTHREALGRTVDALLRQGTIAPVEMVALLADCGIALAPPAPGGLPDEGLVLEPFAAKLGAFRKGV</sequence>
<dbReference type="Gene3D" id="1.20.58.760">
    <property type="entry name" value="Peptidase M41"/>
    <property type="match status" value="1"/>
</dbReference>
<dbReference type="Proteomes" id="UP000575083">
    <property type="component" value="Unassembled WGS sequence"/>
</dbReference>
<dbReference type="Pfam" id="PF01434">
    <property type="entry name" value="Peptidase_M41"/>
    <property type="match status" value="1"/>
</dbReference>
<accession>A0A7X0PBZ0</accession>
<comment type="caution">
    <text evidence="3">The sequence shown here is derived from an EMBL/GenBank/DDBJ whole genome shotgun (WGS) entry which is preliminary data.</text>
</comment>
<keyword evidence="3" id="KW-0131">Cell cycle</keyword>
<evidence type="ECO:0000313" key="4">
    <source>
        <dbReference type="Proteomes" id="UP000575083"/>
    </source>
</evidence>
<protein>
    <submittedName>
        <fullName evidence="3">Cell division protease FtsH</fullName>
        <ecNumber evidence="3">3.4.24.-</ecNumber>
    </submittedName>
</protein>
<feature type="region of interest" description="Disordered" evidence="1">
    <location>
        <begin position="24"/>
        <end position="45"/>
    </location>
</feature>
<dbReference type="GO" id="GO:0004222">
    <property type="term" value="F:metalloendopeptidase activity"/>
    <property type="evidence" value="ECO:0007669"/>
    <property type="project" value="InterPro"/>
</dbReference>
<dbReference type="SUPFAM" id="SSF140990">
    <property type="entry name" value="FtsH protease domain-like"/>
    <property type="match status" value="1"/>
</dbReference>
<proteinExistence type="predicted"/>